<dbReference type="AlphaFoldDB" id="A0A127FCN2"/>
<evidence type="ECO:0000313" key="2">
    <source>
        <dbReference type="EMBL" id="AMN47430.1"/>
    </source>
</evidence>
<dbReference type="STRING" id="465721.ACG33_10040"/>
<evidence type="ECO:0000313" key="3">
    <source>
        <dbReference type="Proteomes" id="UP000070250"/>
    </source>
</evidence>
<evidence type="ECO:0000256" key="1">
    <source>
        <dbReference type="SAM" id="MobiDB-lite"/>
    </source>
</evidence>
<accession>A0A127FCN2</accession>
<protein>
    <submittedName>
        <fullName evidence="2">Uncharacterized protein</fullName>
    </submittedName>
</protein>
<name>A0A127FCN2_STEDE</name>
<gene>
    <name evidence="2" type="ORF">ACG33_10040</name>
</gene>
<sequence>MSWMGLSPLVLLMVLLGGCTLTGQLGRPTTAYAPPAADAGALYIYLETMNALGNADPARQATMFHEVEHDFIHAPTTANTLRYALACVTPGHPATHPDEGKRLLETLLAAPEHMTQEERTLAAVALNETNARLKLETENRRLTATLDGQSRSQANFDKRVQAQYDENIRLRRALAEAQQKLDAIKEIERSIIERSSTPSGNRDATTHPDEAQSSSTRR</sequence>
<dbReference type="Proteomes" id="UP000070250">
    <property type="component" value="Chromosome"/>
</dbReference>
<organism evidence="2 3">
    <name type="scientific">Steroidobacter denitrificans</name>
    <dbReference type="NCBI Taxonomy" id="465721"/>
    <lineage>
        <taxon>Bacteria</taxon>
        <taxon>Pseudomonadati</taxon>
        <taxon>Pseudomonadota</taxon>
        <taxon>Gammaproteobacteria</taxon>
        <taxon>Steroidobacterales</taxon>
        <taxon>Steroidobacteraceae</taxon>
        <taxon>Steroidobacter</taxon>
    </lineage>
</organism>
<proteinExistence type="predicted"/>
<dbReference type="KEGG" id="sdf:ACG33_10040"/>
<feature type="region of interest" description="Disordered" evidence="1">
    <location>
        <begin position="188"/>
        <end position="218"/>
    </location>
</feature>
<keyword evidence="3" id="KW-1185">Reference proteome</keyword>
<reference evidence="2 3" key="1">
    <citation type="submission" date="2015-06" db="EMBL/GenBank/DDBJ databases">
        <title>A Comprehensive Approach to Explore the Metabolic and Phylogenetic Diversity of Bacterial Steroid Degradation in the Environment: Testosterone as an Example.</title>
        <authorList>
            <person name="Yang F.-C."/>
            <person name="Chen Y.-L."/>
            <person name="Yu C.-P."/>
            <person name="Tang S.-L."/>
            <person name="Wang P.-H."/>
            <person name="Ismail W."/>
            <person name="Wang C.-H."/>
            <person name="Yang C.-Y."/>
            <person name="Chiang Y.-R."/>
        </authorList>
    </citation>
    <scope>NUCLEOTIDE SEQUENCE [LARGE SCALE GENOMIC DNA]</scope>
    <source>
        <strain evidence="2 3">DSM 18526</strain>
    </source>
</reference>
<dbReference type="EMBL" id="CP011971">
    <property type="protein sequence ID" value="AMN47430.1"/>
    <property type="molecule type" value="Genomic_DNA"/>
</dbReference>